<name>A0A091BJW4_9GAMM</name>
<organism evidence="2 3">
    <name type="scientific">Arenimonas composti TR7-09 = DSM 18010</name>
    <dbReference type="NCBI Taxonomy" id="1121013"/>
    <lineage>
        <taxon>Bacteria</taxon>
        <taxon>Pseudomonadati</taxon>
        <taxon>Pseudomonadota</taxon>
        <taxon>Gammaproteobacteria</taxon>
        <taxon>Lysobacterales</taxon>
        <taxon>Lysobacteraceae</taxon>
        <taxon>Arenimonas</taxon>
    </lineage>
</organism>
<feature type="chain" id="PRO_5001869949" evidence="1">
    <location>
        <begin position="22"/>
        <end position="214"/>
    </location>
</feature>
<protein>
    <submittedName>
        <fullName evidence="2">Uncharacterized protein</fullName>
    </submittedName>
</protein>
<feature type="signal peptide" evidence="1">
    <location>
        <begin position="1"/>
        <end position="21"/>
    </location>
</feature>
<keyword evidence="3" id="KW-1185">Reference proteome</keyword>
<reference evidence="2 3" key="1">
    <citation type="submission" date="2013-09" db="EMBL/GenBank/DDBJ databases">
        <title>Genome sequencing of Arenimonas composti.</title>
        <authorList>
            <person name="Chen F."/>
            <person name="Wang G."/>
        </authorList>
    </citation>
    <scope>NUCLEOTIDE SEQUENCE [LARGE SCALE GENOMIC DNA]</scope>
    <source>
        <strain evidence="2 3">TR7-09</strain>
    </source>
</reference>
<comment type="caution">
    <text evidence="2">The sequence shown here is derived from an EMBL/GenBank/DDBJ whole genome shotgun (WGS) entry which is preliminary data.</text>
</comment>
<proteinExistence type="predicted"/>
<dbReference type="AlphaFoldDB" id="A0A091BJW4"/>
<evidence type="ECO:0000313" key="3">
    <source>
        <dbReference type="Proteomes" id="UP000029391"/>
    </source>
</evidence>
<evidence type="ECO:0000256" key="1">
    <source>
        <dbReference type="SAM" id="SignalP"/>
    </source>
</evidence>
<gene>
    <name evidence="2" type="ORF">P873_04095</name>
</gene>
<dbReference type="Proteomes" id="UP000029391">
    <property type="component" value="Unassembled WGS sequence"/>
</dbReference>
<sequence length="214" mass="23426">MNNRHLFAALAVCTIAFFWFARKDHAAALVATDEGGGPVACRVERGPGNPGQIDLPAGFGAFRLGPAEVTPLAAFHVQARVLGREDYRHDAGARWSPTDLALGWGRMADPAVYRPLRVSQGGRWYRYQWGPEGPPIPLPEIVRSSANMHMIPSNDEVARSLARVAEDDEVIVTGLLVQLNGDDGYRWRSSLTREDSGDGACELVYVCSLEIRGR</sequence>
<dbReference type="eggNOG" id="ENOG5031FQP">
    <property type="taxonomic scope" value="Bacteria"/>
</dbReference>
<accession>A0A091BJW4</accession>
<dbReference type="STRING" id="1121013.GCA_000426365_01406"/>
<keyword evidence="1" id="KW-0732">Signal</keyword>
<dbReference type="OrthoDB" id="6706661at2"/>
<dbReference type="EMBL" id="AWXU01000009">
    <property type="protein sequence ID" value="KFN51089.1"/>
    <property type="molecule type" value="Genomic_DNA"/>
</dbReference>
<evidence type="ECO:0000313" key="2">
    <source>
        <dbReference type="EMBL" id="KFN51089.1"/>
    </source>
</evidence>
<dbReference type="RefSeq" id="WP_051239712.1">
    <property type="nucleotide sequence ID" value="NZ_AUFF01000003.1"/>
</dbReference>